<protein>
    <recommendedName>
        <fullName evidence="10">Large-conductance mechanosensitive channel</fullName>
    </recommendedName>
</protein>
<dbReference type="GeneID" id="94581094"/>
<evidence type="ECO:0000256" key="5">
    <source>
        <dbReference type="ARBA" id="ARBA00022692"/>
    </source>
</evidence>
<comment type="function">
    <text evidence="10">Channel that opens in response to stretch forces in the membrane lipid bilayer. May participate in the regulation of osmotic pressure changes within the cell.</text>
</comment>
<evidence type="ECO:0000256" key="3">
    <source>
        <dbReference type="ARBA" id="ARBA00022448"/>
    </source>
</evidence>
<proteinExistence type="inferred from homology"/>
<keyword evidence="7 10" id="KW-0406">Ion transport</keyword>
<dbReference type="NCBIfam" id="NF010557">
    <property type="entry name" value="PRK13952.1"/>
    <property type="match status" value="1"/>
</dbReference>
<keyword evidence="5 10" id="KW-0812">Transmembrane</keyword>
<dbReference type="GO" id="GO:0008381">
    <property type="term" value="F:mechanosensitive monoatomic ion channel activity"/>
    <property type="evidence" value="ECO:0007669"/>
    <property type="project" value="UniProtKB-UniRule"/>
</dbReference>
<dbReference type="SUPFAM" id="SSF81330">
    <property type="entry name" value="Gated mechanosensitive channel"/>
    <property type="match status" value="1"/>
</dbReference>
<organism evidence="11 12">
    <name type="scientific">Neisseria dentiae</name>
    <dbReference type="NCBI Taxonomy" id="194197"/>
    <lineage>
        <taxon>Bacteria</taxon>
        <taxon>Pseudomonadati</taxon>
        <taxon>Pseudomonadota</taxon>
        <taxon>Betaproteobacteria</taxon>
        <taxon>Neisseriales</taxon>
        <taxon>Neisseriaceae</taxon>
        <taxon>Neisseria</taxon>
    </lineage>
</organism>
<gene>
    <name evidence="10" type="primary">mscL</name>
    <name evidence="11" type="ORF">BWD09_08460</name>
</gene>
<dbReference type="EMBL" id="MTBO01000021">
    <property type="protein sequence ID" value="OSI15663.1"/>
    <property type="molecule type" value="Genomic_DNA"/>
</dbReference>
<comment type="similarity">
    <text evidence="2 10">Belongs to the MscL family.</text>
</comment>
<dbReference type="PROSITE" id="PS01327">
    <property type="entry name" value="MSCL"/>
    <property type="match status" value="1"/>
</dbReference>
<dbReference type="AlphaFoldDB" id="A0A1X3D6Y5"/>
<dbReference type="InterPro" id="IPR036019">
    <property type="entry name" value="MscL_channel"/>
</dbReference>
<dbReference type="InterPro" id="IPR019823">
    <property type="entry name" value="Mechanosensitive_channel_CS"/>
</dbReference>
<evidence type="ECO:0000256" key="9">
    <source>
        <dbReference type="ARBA" id="ARBA00023303"/>
    </source>
</evidence>
<keyword evidence="4 10" id="KW-1003">Cell membrane</keyword>
<dbReference type="InterPro" id="IPR001185">
    <property type="entry name" value="MS_channel"/>
</dbReference>
<keyword evidence="3 10" id="KW-0813">Transport</keyword>
<feature type="transmembrane region" description="Helical" evidence="10">
    <location>
        <begin position="12"/>
        <end position="33"/>
    </location>
</feature>
<evidence type="ECO:0000256" key="8">
    <source>
        <dbReference type="ARBA" id="ARBA00023136"/>
    </source>
</evidence>
<keyword evidence="10" id="KW-0997">Cell inner membrane</keyword>
<comment type="caution">
    <text evidence="11">The sequence shown here is derived from an EMBL/GenBank/DDBJ whole genome shotgun (WGS) entry which is preliminary data.</text>
</comment>
<evidence type="ECO:0000313" key="11">
    <source>
        <dbReference type="EMBL" id="OSI15663.1"/>
    </source>
</evidence>
<evidence type="ECO:0000256" key="6">
    <source>
        <dbReference type="ARBA" id="ARBA00022989"/>
    </source>
</evidence>
<dbReference type="Pfam" id="PF01741">
    <property type="entry name" value="MscL"/>
    <property type="match status" value="1"/>
</dbReference>
<dbReference type="InterPro" id="IPR037673">
    <property type="entry name" value="MSC/AndL"/>
</dbReference>
<dbReference type="Proteomes" id="UP000193118">
    <property type="component" value="Unassembled WGS sequence"/>
</dbReference>
<dbReference type="NCBIfam" id="NF001843">
    <property type="entry name" value="PRK00567.1-4"/>
    <property type="match status" value="1"/>
</dbReference>
<keyword evidence="6 10" id="KW-1133">Transmembrane helix</keyword>
<evidence type="ECO:0000313" key="12">
    <source>
        <dbReference type="Proteomes" id="UP000193118"/>
    </source>
</evidence>
<dbReference type="OrthoDB" id="9810350at2"/>
<evidence type="ECO:0000256" key="10">
    <source>
        <dbReference type="HAMAP-Rule" id="MF_00115"/>
    </source>
</evidence>
<dbReference type="HAMAP" id="MF_00115">
    <property type="entry name" value="MscL"/>
    <property type="match status" value="1"/>
</dbReference>
<dbReference type="NCBIfam" id="TIGR00220">
    <property type="entry name" value="mscL"/>
    <property type="match status" value="1"/>
</dbReference>
<keyword evidence="9 10" id="KW-0407">Ion channel</keyword>
<dbReference type="Gene3D" id="1.10.1200.120">
    <property type="entry name" value="Large-conductance mechanosensitive channel, MscL, domain 1"/>
    <property type="match status" value="1"/>
</dbReference>
<evidence type="ECO:0000256" key="1">
    <source>
        <dbReference type="ARBA" id="ARBA00004651"/>
    </source>
</evidence>
<dbReference type="PANTHER" id="PTHR30266">
    <property type="entry name" value="MECHANOSENSITIVE CHANNEL MSCL"/>
    <property type="match status" value="1"/>
</dbReference>
<keyword evidence="12" id="KW-1185">Reference proteome</keyword>
<dbReference type="PANTHER" id="PTHR30266:SF2">
    <property type="entry name" value="LARGE-CONDUCTANCE MECHANOSENSITIVE CHANNEL"/>
    <property type="match status" value="1"/>
</dbReference>
<sequence length="146" mass="15414">MSLAQEFKEFIMRGNVIDLAVGMVIGTAFSGIVKSLVDDVIMPPIGILIGGVDFSNLFITLKDGANAPEAGYSTLAAAQAAGAVTLNIGLFINTVISFLIIAAAIFVVIKLINKLKREAPAAEEAPAEPSEEVLLLREIRDSLSKK</sequence>
<dbReference type="GO" id="GO:0005886">
    <property type="term" value="C:plasma membrane"/>
    <property type="evidence" value="ECO:0007669"/>
    <property type="project" value="UniProtKB-SubCell"/>
</dbReference>
<evidence type="ECO:0000256" key="2">
    <source>
        <dbReference type="ARBA" id="ARBA00007254"/>
    </source>
</evidence>
<comment type="subunit">
    <text evidence="10">Homopentamer.</text>
</comment>
<reference evidence="12" key="1">
    <citation type="submission" date="2017-01" db="EMBL/GenBank/DDBJ databases">
        <authorList>
            <person name="Wolfgang W.J."/>
            <person name="Cole J."/>
            <person name="Wroblewski D."/>
            <person name="Mcginnis J."/>
            <person name="Musser K.A."/>
        </authorList>
    </citation>
    <scope>NUCLEOTIDE SEQUENCE [LARGE SCALE GENOMIC DNA]</scope>
    <source>
        <strain evidence="12">DSM 19151</strain>
    </source>
</reference>
<evidence type="ECO:0000256" key="4">
    <source>
        <dbReference type="ARBA" id="ARBA00022475"/>
    </source>
</evidence>
<dbReference type="RefSeq" id="WP_085366248.1">
    <property type="nucleotide sequence ID" value="NZ_CAUJPZ010000026.1"/>
</dbReference>
<dbReference type="STRING" id="194197.BWD09_08460"/>
<keyword evidence="8 10" id="KW-0472">Membrane</keyword>
<dbReference type="PRINTS" id="PR01264">
    <property type="entry name" value="MECHCHANNEL"/>
</dbReference>
<accession>A0A1X3D6Y5</accession>
<feature type="transmembrane region" description="Helical" evidence="10">
    <location>
        <begin position="88"/>
        <end position="109"/>
    </location>
</feature>
<comment type="subcellular location">
    <subcellularLocation>
        <location evidence="10">Cell inner membrane</location>
        <topology evidence="10">Multi-pass membrane protein</topology>
    </subcellularLocation>
    <subcellularLocation>
        <location evidence="1">Cell membrane</location>
        <topology evidence="1">Multi-pass membrane protein</topology>
    </subcellularLocation>
</comment>
<evidence type="ECO:0000256" key="7">
    <source>
        <dbReference type="ARBA" id="ARBA00023065"/>
    </source>
</evidence>
<name>A0A1X3D6Y5_9NEIS</name>